<dbReference type="PANTHER" id="PTHR39428">
    <property type="entry name" value="F420H(2)-DEPENDENT QUINONE REDUCTASE RV1261C"/>
    <property type="match status" value="1"/>
</dbReference>
<dbReference type="Gene3D" id="2.30.110.10">
    <property type="entry name" value="Electron Transport, Fmn-binding Protein, Chain A"/>
    <property type="match status" value="1"/>
</dbReference>
<dbReference type="GO" id="GO:0005886">
    <property type="term" value="C:plasma membrane"/>
    <property type="evidence" value="ECO:0007669"/>
    <property type="project" value="TreeGrafter"/>
</dbReference>
<proteinExistence type="inferred from homology"/>
<dbReference type="Proteomes" id="UP000292003">
    <property type="component" value="Unassembled WGS sequence"/>
</dbReference>
<comment type="similarity">
    <text evidence="1">Belongs to the F420H(2)-dependent quinone reductase family.</text>
</comment>
<dbReference type="InterPro" id="IPR004378">
    <property type="entry name" value="F420H2_quin_Rdtase"/>
</dbReference>
<evidence type="ECO:0000256" key="2">
    <source>
        <dbReference type="ARBA" id="ARBA00049106"/>
    </source>
</evidence>
<organism evidence="3 4">
    <name type="scientific">Amycolatopsis suaedae</name>
    <dbReference type="NCBI Taxonomy" id="2510978"/>
    <lineage>
        <taxon>Bacteria</taxon>
        <taxon>Bacillati</taxon>
        <taxon>Actinomycetota</taxon>
        <taxon>Actinomycetes</taxon>
        <taxon>Pseudonocardiales</taxon>
        <taxon>Pseudonocardiaceae</taxon>
        <taxon>Amycolatopsis</taxon>
    </lineage>
</organism>
<protein>
    <submittedName>
        <fullName evidence="3">Nitroreductase family deazaflavin-dependent oxidoreductase</fullName>
    </submittedName>
</protein>
<dbReference type="GO" id="GO:0016491">
    <property type="term" value="F:oxidoreductase activity"/>
    <property type="evidence" value="ECO:0007669"/>
    <property type="project" value="InterPro"/>
</dbReference>
<dbReference type="NCBIfam" id="TIGR00026">
    <property type="entry name" value="hi_GC_TIGR00026"/>
    <property type="match status" value="1"/>
</dbReference>
<gene>
    <name evidence="3" type="ORF">EWH70_11140</name>
</gene>
<evidence type="ECO:0000313" key="3">
    <source>
        <dbReference type="EMBL" id="RZQ63987.1"/>
    </source>
</evidence>
<dbReference type="EMBL" id="SFCC01000005">
    <property type="protein sequence ID" value="RZQ63987.1"/>
    <property type="molecule type" value="Genomic_DNA"/>
</dbReference>
<dbReference type="AlphaFoldDB" id="A0A4Q7J9T3"/>
<dbReference type="OrthoDB" id="8225825at2"/>
<dbReference type="InterPro" id="IPR012349">
    <property type="entry name" value="Split_barrel_FMN-bd"/>
</dbReference>
<keyword evidence="4" id="KW-1185">Reference proteome</keyword>
<evidence type="ECO:0000313" key="4">
    <source>
        <dbReference type="Proteomes" id="UP000292003"/>
    </source>
</evidence>
<sequence>MRIAPWVPAVDHWLHRVTRGRLALLDLAGLPSLRLETTGRRSGLRRASNLLYCPDGEDYVLVASNWGKPNDPGWAHNLRACPEATVLLRGRAVPVLAREVTGEEYDAWWPRLVRFWPGYAMERRLAGRRLPIFVLTGRYPE</sequence>
<dbReference type="Pfam" id="PF04075">
    <property type="entry name" value="F420H2_quin_red"/>
    <property type="match status" value="1"/>
</dbReference>
<dbReference type="SUPFAM" id="SSF50475">
    <property type="entry name" value="FMN-binding split barrel"/>
    <property type="match status" value="1"/>
</dbReference>
<comment type="caution">
    <text evidence="3">The sequence shown here is derived from an EMBL/GenBank/DDBJ whole genome shotgun (WGS) entry which is preliminary data.</text>
</comment>
<dbReference type="GO" id="GO:0070967">
    <property type="term" value="F:coenzyme F420 binding"/>
    <property type="evidence" value="ECO:0007669"/>
    <property type="project" value="TreeGrafter"/>
</dbReference>
<evidence type="ECO:0000256" key="1">
    <source>
        <dbReference type="ARBA" id="ARBA00008710"/>
    </source>
</evidence>
<comment type="catalytic activity">
    <reaction evidence="2">
        <text>oxidized coenzyme F420-(gamma-L-Glu)(n) + a quinol + H(+) = reduced coenzyme F420-(gamma-L-Glu)(n) + a quinone</text>
        <dbReference type="Rhea" id="RHEA:39663"/>
        <dbReference type="Rhea" id="RHEA-COMP:12939"/>
        <dbReference type="Rhea" id="RHEA-COMP:14378"/>
        <dbReference type="ChEBI" id="CHEBI:15378"/>
        <dbReference type="ChEBI" id="CHEBI:24646"/>
        <dbReference type="ChEBI" id="CHEBI:132124"/>
        <dbReference type="ChEBI" id="CHEBI:133980"/>
        <dbReference type="ChEBI" id="CHEBI:139511"/>
    </reaction>
</comment>
<reference evidence="3 4" key="1">
    <citation type="submission" date="2019-02" db="EMBL/GenBank/DDBJ databases">
        <title>Draft genome sequence of Amycolatopsis sp. 8-3EHSu isolated from roots of Suaeda maritima.</title>
        <authorList>
            <person name="Duangmal K."/>
            <person name="Chantavorakit T."/>
        </authorList>
    </citation>
    <scope>NUCLEOTIDE SEQUENCE [LARGE SCALE GENOMIC DNA]</scope>
    <source>
        <strain evidence="3 4">8-3EHSu</strain>
    </source>
</reference>
<accession>A0A4Q7J9T3</accession>
<name>A0A4Q7J9T3_9PSEU</name>
<dbReference type="PANTHER" id="PTHR39428:SF1">
    <property type="entry name" value="F420H(2)-DEPENDENT QUINONE REDUCTASE RV1261C"/>
    <property type="match status" value="1"/>
</dbReference>